<feature type="binding site" evidence="5">
    <location>
        <position position="127"/>
    </location>
    <ligand>
        <name>dimethylallyl diphosphate</name>
        <dbReference type="ChEBI" id="CHEBI:57623"/>
    </ligand>
</feature>
<feature type="binding site" evidence="5">
    <location>
        <position position="77"/>
    </location>
    <ligand>
        <name>dimethylallyl diphosphate</name>
        <dbReference type="ChEBI" id="CHEBI:57623"/>
    </ligand>
</feature>
<keyword evidence="2 5" id="KW-0479">Metal-binding</keyword>
<feature type="binding site" evidence="5">
    <location>
        <position position="77"/>
    </location>
    <ligand>
        <name>isopentenyl diphosphate</name>
        <dbReference type="ChEBI" id="CHEBI:128769"/>
    </ligand>
</feature>
<evidence type="ECO:0000313" key="6">
    <source>
        <dbReference type="EMBL" id="MCP1101126.1"/>
    </source>
</evidence>
<feature type="binding site" evidence="5">
    <location>
        <position position="99"/>
    </location>
    <ligand>
        <name>[4Fe-4S] cluster</name>
        <dbReference type="ChEBI" id="CHEBI:49883"/>
    </ligand>
</feature>
<feature type="binding site" evidence="5">
    <location>
        <position position="224"/>
    </location>
    <ligand>
        <name>(2E)-4-hydroxy-3-methylbut-2-enyl diphosphate</name>
        <dbReference type="ChEBI" id="CHEBI:128753"/>
    </ligand>
</feature>
<feature type="binding site" evidence="5">
    <location>
        <position position="226"/>
    </location>
    <ligand>
        <name>(2E)-4-hydroxy-3-methylbut-2-enyl diphosphate</name>
        <dbReference type="ChEBI" id="CHEBI:128753"/>
    </ligand>
</feature>
<dbReference type="Pfam" id="PF02401">
    <property type="entry name" value="LYTB"/>
    <property type="match status" value="1"/>
</dbReference>
<comment type="pathway">
    <text evidence="5">Isoprenoid biosynthesis; dimethylallyl diphosphate biosynthesis; dimethylallyl diphosphate from (2E)-4-hydroxy-3-methylbutenyl diphosphate: step 1/1.</text>
</comment>
<evidence type="ECO:0000256" key="5">
    <source>
        <dbReference type="HAMAP-Rule" id="MF_00191"/>
    </source>
</evidence>
<dbReference type="Proteomes" id="UP001523566">
    <property type="component" value="Unassembled WGS sequence"/>
</dbReference>
<comment type="similarity">
    <text evidence="5">Belongs to the IspH family.</text>
</comment>
<feature type="binding site" evidence="5">
    <location>
        <position position="42"/>
    </location>
    <ligand>
        <name>isopentenyl diphosphate</name>
        <dbReference type="ChEBI" id="CHEBI:128769"/>
    </ligand>
</feature>
<dbReference type="NCBIfam" id="TIGR00216">
    <property type="entry name" value="ispH_lytB"/>
    <property type="match status" value="1"/>
</dbReference>
<feature type="binding site" evidence="5">
    <location>
        <position position="224"/>
    </location>
    <ligand>
        <name>isopentenyl diphosphate</name>
        <dbReference type="ChEBI" id="CHEBI:128769"/>
    </ligand>
</feature>
<feature type="binding site" evidence="5">
    <location>
        <position position="268"/>
    </location>
    <ligand>
        <name>(2E)-4-hydroxy-3-methylbut-2-enyl diphosphate</name>
        <dbReference type="ChEBI" id="CHEBI:128753"/>
    </ligand>
</feature>
<dbReference type="EC" id="1.17.7.4" evidence="5"/>
<dbReference type="InterPro" id="IPR003451">
    <property type="entry name" value="LytB/IspH"/>
</dbReference>
<keyword evidence="5" id="KW-0414">Isoprene biosynthesis</keyword>
<feature type="binding site" evidence="5">
    <location>
        <position position="268"/>
    </location>
    <ligand>
        <name>dimethylallyl diphosphate</name>
        <dbReference type="ChEBI" id="CHEBI:57623"/>
    </ligand>
</feature>
<reference evidence="6 7" key="1">
    <citation type="journal article" date="2022" name="Genome Biol. Evol.">
        <title>Host diet, physiology and behaviors set the stage for Lachnospiraceae cladogenesis.</title>
        <authorList>
            <person name="Vera-Ponce De Leon A."/>
            <person name="Schneider M."/>
            <person name="Jahnes B.C."/>
            <person name="Sadowski V."/>
            <person name="Camuy-Velez L.A."/>
            <person name="Duan J."/>
            <person name="Sabree Z.L."/>
        </authorList>
    </citation>
    <scope>NUCLEOTIDE SEQUENCE [LARGE SCALE GENOMIC DNA]</scope>
    <source>
        <strain evidence="6 7">PAL113</strain>
    </source>
</reference>
<organism evidence="6 7">
    <name type="scientific">Aequitasia blattaphilus</name>
    <dbReference type="NCBI Taxonomy" id="2949332"/>
    <lineage>
        <taxon>Bacteria</taxon>
        <taxon>Bacillati</taxon>
        <taxon>Bacillota</taxon>
        <taxon>Clostridia</taxon>
        <taxon>Lachnospirales</taxon>
        <taxon>Lachnospiraceae</taxon>
        <taxon>Aequitasia</taxon>
    </lineage>
</organism>
<protein>
    <recommendedName>
        <fullName evidence="5">4-hydroxy-3-methylbut-2-enyl diphosphate reductase</fullName>
        <shortName evidence="5">HMBPP reductase</shortName>
        <ecNumber evidence="5">1.17.7.4</ecNumber>
    </recommendedName>
</protein>
<feature type="binding site" evidence="5">
    <location>
        <position position="226"/>
    </location>
    <ligand>
        <name>isopentenyl diphosphate</name>
        <dbReference type="ChEBI" id="CHEBI:128769"/>
    </ligand>
</feature>
<feature type="binding site" evidence="5">
    <location>
        <position position="168"/>
    </location>
    <ligand>
        <name>(2E)-4-hydroxy-3-methylbut-2-enyl diphosphate</name>
        <dbReference type="ChEBI" id="CHEBI:128753"/>
    </ligand>
</feature>
<comment type="pathway">
    <text evidence="5">Isoprenoid biosynthesis; isopentenyl diphosphate biosynthesis via DXP pathway; isopentenyl diphosphate from 1-deoxy-D-xylulose 5-phosphate: step 6/6.</text>
</comment>
<dbReference type="Gene3D" id="3.40.50.11270">
    <property type="match status" value="1"/>
</dbReference>
<evidence type="ECO:0000256" key="2">
    <source>
        <dbReference type="ARBA" id="ARBA00022723"/>
    </source>
</evidence>
<feature type="binding site" evidence="5">
    <location>
        <position position="225"/>
    </location>
    <ligand>
        <name>dimethylallyl diphosphate</name>
        <dbReference type="ChEBI" id="CHEBI:57623"/>
    </ligand>
</feature>
<feature type="binding site" evidence="5">
    <location>
        <position position="127"/>
    </location>
    <ligand>
        <name>(2E)-4-hydroxy-3-methylbut-2-enyl diphosphate</name>
        <dbReference type="ChEBI" id="CHEBI:128753"/>
    </ligand>
</feature>
<feature type="active site" description="Proton donor" evidence="5">
    <location>
        <position position="129"/>
    </location>
</feature>
<comment type="cofactor">
    <cofactor evidence="5">
        <name>[4Fe-4S] cluster</name>
        <dbReference type="ChEBI" id="CHEBI:49883"/>
    </cofactor>
    <text evidence="5">Binds 1 [4Fe-4S] cluster per subunit.</text>
</comment>
<feature type="binding site" evidence="5">
    <location>
        <position position="226"/>
    </location>
    <ligand>
        <name>dimethylallyl diphosphate</name>
        <dbReference type="ChEBI" id="CHEBI:57623"/>
    </ligand>
</feature>
<keyword evidence="4 5" id="KW-0411">Iron-sulfur</keyword>
<feature type="binding site" evidence="5">
    <location>
        <position position="77"/>
    </location>
    <ligand>
        <name>(2E)-4-hydroxy-3-methylbut-2-enyl diphosphate</name>
        <dbReference type="ChEBI" id="CHEBI:128753"/>
    </ligand>
</feature>
<feature type="binding site" evidence="5">
    <location>
        <position position="12"/>
    </location>
    <ligand>
        <name>[4Fe-4S] cluster</name>
        <dbReference type="ChEBI" id="CHEBI:49883"/>
    </ligand>
</feature>
<feature type="binding site" evidence="5">
    <location>
        <position position="196"/>
    </location>
    <ligand>
        <name>[4Fe-4S] cluster</name>
        <dbReference type="ChEBI" id="CHEBI:49883"/>
    </ligand>
</feature>
<sequence>MKIILAKTAGFCFGVKRAVDTVYQEIQKESGERIYTYGPIIHNEIVARDLKEKGVEIIEDEEELRKLEKGVVILRSHGVEKKVYEILEEKNLRYVDATCPFVKRIHSIVEKETENEKLVIIIGNPSHPEVKGIKGWGKENVFIVENEQDAKNISLSDKKQSICIVSQTTFNHNKFKELVEIISKKGYDISVCNTICSATKERQEEARDIAAKVEAMIVIGDKHSSNTQKLFEICGEVCKTTFYIQTLDDLDTSQLRYVESIGITAGASTPNKIIEEVQKECQI</sequence>
<evidence type="ECO:0000256" key="4">
    <source>
        <dbReference type="ARBA" id="ARBA00023014"/>
    </source>
</evidence>
<keyword evidence="1 5" id="KW-0004">4Fe-4S</keyword>
<dbReference type="Gene3D" id="3.40.1010.20">
    <property type="entry name" value="4-hydroxy-3-methylbut-2-enyl diphosphate reductase, catalytic domain"/>
    <property type="match status" value="2"/>
</dbReference>
<feature type="binding site" evidence="5">
    <location>
        <position position="42"/>
    </location>
    <ligand>
        <name>dimethylallyl diphosphate</name>
        <dbReference type="ChEBI" id="CHEBI:57623"/>
    </ligand>
</feature>
<keyword evidence="7" id="KW-1185">Reference proteome</keyword>
<evidence type="ECO:0000256" key="1">
    <source>
        <dbReference type="ARBA" id="ARBA00022485"/>
    </source>
</evidence>
<evidence type="ECO:0000256" key="3">
    <source>
        <dbReference type="ARBA" id="ARBA00023004"/>
    </source>
</evidence>
<comment type="catalytic activity">
    <reaction evidence="5">
        <text>dimethylallyl diphosphate + 2 oxidized [2Fe-2S]-[ferredoxin] + H2O = (2E)-4-hydroxy-3-methylbut-2-enyl diphosphate + 2 reduced [2Fe-2S]-[ferredoxin] + 2 H(+)</text>
        <dbReference type="Rhea" id="RHEA:24825"/>
        <dbReference type="Rhea" id="RHEA-COMP:10000"/>
        <dbReference type="Rhea" id="RHEA-COMP:10001"/>
        <dbReference type="ChEBI" id="CHEBI:15377"/>
        <dbReference type="ChEBI" id="CHEBI:15378"/>
        <dbReference type="ChEBI" id="CHEBI:33737"/>
        <dbReference type="ChEBI" id="CHEBI:33738"/>
        <dbReference type="ChEBI" id="CHEBI:57623"/>
        <dbReference type="ChEBI" id="CHEBI:128753"/>
        <dbReference type="EC" id="1.17.7.4"/>
    </reaction>
</comment>
<feature type="binding site" evidence="5">
    <location>
        <position position="42"/>
    </location>
    <ligand>
        <name>(2E)-4-hydroxy-3-methylbut-2-enyl diphosphate</name>
        <dbReference type="ChEBI" id="CHEBI:128753"/>
    </ligand>
</feature>
<gene>
    <name evidence="5 6" type="primary">ispH</name>
    <name evidence="6" type="ORF">NK125_01695</name>
</gene>
<proteinExistence type="inferred from homology"/>
<dbReference type="HAMAP" id="MF_00191">
    <property type="entry name" value="IspH"/>
    <property type="match status" value="1"/>
</dbReference>
<keyword evidence="3 5" id="KW-0408">Iron</keyword>
<dbReference type="PANTHER" id="PTHR30426">
    <property type="entry name" value="4-HYDROXY-3-METHYLBUT-2-ENYL DIPHOSPHATE REDUCTASE"/>
    <property type="match status" value="1"/>
</dbReference>
<evidence type="ECO:0000313" key="7">
    <source>
        <dbReference type="Proteomes" id="UP001523566"/>
    </source>
</evidence>
<accession>A0ABT1E5Z0</accession>
<dbReference type="CDD" id="cd13944">
    <property type="entry name" value="lytB_ispH"/>
    <property type="match status" value="1"/>
</dbReference>
<dbReference type="PANTHER" id="PTHR30426:SF0">
    <property type="entry name" value="4-HYDROXY-3-METHYLBUT-2-ENYL DIPHOSPHATE REDUCTASE"/>
    <property type="match status" value="1"/>
</dbReference>
<dbReference type="NCBIfam" id="NF002187">
    <property type="entry name" value="PRK01045.1-1"/>
    <property type="match status" value="1"/>
</dbReference>
<feature type="binding site" evidence="5">
    <location>
        <position position="127"/>
    </location>
    <ligand>
        <name>isopentenyl diphosphate</name>
        <dbReference type="ChEBI" id="CHEBI:128769"/>
    </ligand>
</feature>
<dbReference type="EMBL" id="JAMZFW010000002">
    <property type="protein sequence ID" value="MCP1101126.1"/>
    <property type="molecule type" value="Genomic_DNA"/>
</dbReference>
<dbReference type="GO" id="GO:0051745">
    <property type="term" value="F:4-hydroxy-3-methylbut-2-enyl diphosphate reductase activity"/>
    <property type="evidence" value="ECO:0007669"/>
    <property type="project" value="UniProtKB-EC"/>
</dbReference>
<comment type="caution">
    <text evidence="6">The sequence shown here is derived from an EMBL/GenBank/DDBJ whole genome shotgun (WGS) entry which is preliminary data.</text>
</comment>
<keyword evidence="5 6" id="KW-0560">Oxidoreductase</keyword>
<feature type="binding site" evidence="5">
    <location>
        <position position="268"/>
    </location>
    <ligand>
        <name>isopentenyl diphosphate</name>
        <dbReference type="ChEBI" id="CHEBI:128769"/>
    </ligand>
</feature>
<name>A0ABT1E5Z0_9FIRM</name>
<feature type="binding site" evidence="5">
    <location>
        <position position="225"/>
    </location>
    <ligand>
        <name>(2E)-4-hydroxy-3-methylbut-2-enyl diphosphate</name>
        <dbReference type="ChEBI" id="CHEBI:128753"/>
    </ligand>
</feature>
<feature type="binding site" evidence="5">
    <location>
        <position position="225"/>
    </location>
    <ligand>
        <name>isopentenyl diphosphate</name>
        <dbReference type="ChEBI" id="CHEBI:128769"/>
    </ligand>
</feature>
<comment type="catalytic activity">
    <reaction evidence="5">
        <text>isopentenyl diphosphate + 2 oxidized [2Fe-2S]-[ferredoxin] + H2O = (2E)-4-hydroxy-3-methylbut-2-enyl diphosphate + 2 reduced [2Fe-2S]-[ferredoxin] + 2 H(+)</text>
        <dbReference type="Rhea" id="RHEA:24488"/>
        <dbReference type="Rhea" id="RHEA-COMP:10000"/>
        <dbReference type="Rhea" id="RHEA-COMP:10001"/>
        <dbReference type="ChEBI" id="CHEBI:15377"/>
        <dbReference type="ChEBI" id="CHEBI:15378"/>
        <dbReference type="ChEBI" id="CHEBI:33737"/>
        <dbReference type="ChEBI" id="CHEBI:33738"/>
        <dbReference type="ChEBI" id="CHEBI:128753"/>
        <dbReference type="ChEBI" id="CHEBI:128769"/>
        <dbReference type="EC" id="1.17.7.4"/>
    </reaction>
</comment>
<feature type="binding site" evidence="5">
    <location>
        <position position="224"/>
    </location>
    <ligand>
        <name>dimethylallyl diphosphate</name>
        <dbReference type="ChEBI" id="CHEBI:57623"/>
    </ligand>
</feature>
<comment type="function">
    <text evidence="5">Catalyzes the conversion of 1-hydroxy-2-methyl-2-(E)-butenyl 4-diphosphate (HMBPP) into a mixture of isopentenyl diphosphate (IPP) and dimethylallyl diphosphate (DMAPP). Acts in the terminal step of the DOXP/MEP pathway for isoprenoid precursor biosynthesis.</text>
</comment>